<dbReference type="EMBL" id="JBEPEK010000184">
    <property type="protein sequence ID" value="MER7182568.1"/>
    <property type="molecule type" value="Genomic_DNA"/>
</dbReference>
<dbReference type="InterPro" id="IPR017080">
    <property type="entry name" value="UCP036990_CBS_BON"/>
</dbReference>
<protein>
    <submittedName>
        <fullName evidence="6">CBS domain-containing protein</fullName>
    </submittedName>
</protein>
<dbReference type="PANTHER" id="PTHR43080">
    <property type="entry name" value="CBS DOMAIN-CONTAINING PROTEIN CBSX3, MITOCHONDRIAL"/>
    <property type="match status" value="1"/>
</dbReference>
<feature type="region of interest" description="Disordered" evidence="3">
    <location>
        <begin position="62"/>
        <end position="89"/>
    </location>
</feature>
<dbReference type="SUPFAM" id="SSF54631">
    <property type="entry name" value="CBS-domain pair"/>
    <property type="match status" value="1"/>
</dbReference>
<organism evidence="6 7">
    <name type="scientific">Streptomyces hyaluromycini</name>
    <dbReference type="NCBI Taxonomy" id="1377993"/>
    <lineage>
        <taxon>Bacteria</taxon>
        <taxon>Bacillati</taxon>
        <taxon>Actinomycetota</taxon>
        <taxon>Actinomycetes</taxon>
        <taxon>Kitasatosporales</taxon>
        <taxon>Streptomycetaceae</taxon>
        <taxon>Streptomyces</taxon>
    </lineage>
</organism>
<dbReference type="Pfam" id="PF04972">
    <property type="entry name" value="BON"/>
    <property type="match status" value="1"/>
</dbReference>
<proteinExistence type="predicted"/>
<accession>A0ABV1X0N4</accession>
<dbReference type="PIRSF" id="PIRSF036990">
    <property type="entry name" value="UCP036990_CBS_BON"/>
    <property type="match status" value="1"/>
</dbReference>
<dbReference type="PROSITE" id="PS51371">
    <property type="entry name" value="CBS"/>
    <property type="match status" value="2"/>
</dbReference>
<comment type="caution">
    <text evidence="6">The sequence shown here is derived from an EMBL/GenBank/DDBJ whole genome shotgun (WGS) entry which is preliminary data.</text>
</comment>
<feature type="compositionally biased region" description="Basic and acidic residues" evidence="3">
    <location>
        <begin position="62"/>
        <end position="81"/>
    </location>
</feature>
<evidence type="ECO:0000259" key="4">
    <source>
        <dbReference type="PROSITE" id="PS50914"/>
    </source>
</evidence>
<gene>
    <name evidence="6" type="ORF">ABT404_24315</name>
</gene>
<feature type="domain" description="CBS" evidence="5">
    <location>
        <begin position="92"/>
        <end position="148"/>
    </location>
</feature>
<evidence type="ECO:0000313" key="6">
    <source>
        <dbReference type="EMBL" id="MER7182568.1"/>
    </source>
</evidence>
<reference evidence="6 7" key="1">
    <citation type="submission" date="2024-06" db="EMBL/GenBank/DDBJ databases">
        <title>The Natural Products Discovery Center: Release of the First 8490 Sequenced Strains for Exploring Actinobacteria Biosynthetic Diversity.</title>
        <authorList>
            <person name="Kalkreuter E."/>
            <person name="Kautsar S.A."/>
            <person name="Yang D."/>
            <person name="Bader C.D."/>
            <person name="Teijaro C.N."/>
            <person name="Fluegel L."/>
            <person name="Davis C.M."/>
            <person name="Simpson J.R."/>
            <person name="Lauterbach L."/>
            <person name="Steele A.D."/>
            <person name="Gui C."/>
            <person name="Meng S."/>
            <person name="Li G."/>
            <person name="Viehrig K."/>
            <person name="Ye F."/>
            <person name="Su P."/>
            <person name="Kiefer A.F."/>
            <person name="Nichols A."/>
            <person name="Cepeda A.J."/>
            <person name="Yan W."/>
            <person name="Fan B."/>
            <person name="Jiang Y."/>
            <person name="Adhikari A."/>
            <person name="Zheng C.-J."/>
            <person name="Schuster L."/>
            <person name="Cowan T.M."/>
            <person name="Smanski M.J."/>
            <person name="Chevrette M.G."/>
            <person name="De Carvalho L.P.S."/>
            <person name="Shen B."/>
        </authorList>
    </citation>
    <scope>NUCLEOTIDE SEQUENCE [LARGE SCALE GENOMIC DNA]</scope>
    <source>
        <strain evidence="6 7">NPDC000234</strain>
    </source>
</reference>
<dbReference type="Gene3D" id="3.10.580.10">
    <property type="entry name" value="CBS-domain"/>
    <property type="match status" value="1"/>
</dbReference>
<feature type="domain" description="BON" evidence="4">
    <location>
        <begin position="146"/>
        <end position="214"/>
    </location>
</feature>
<evidence type="ECO:0000259" key="5">
    <source>
        <dbReference type="PROSITE" id="PS51371"/>
    </source>
</evidence>
<keyword evidence="7" id="KW-1185">Reference proteome</keyword>
<feature type="domain" description="CBS" evidence="5">
    <location>
        <begin position="10"/>
        <end position="68"/>
    </location>
</feature>
<dbReference type="InterPro" id="IPR051257">
    <property type="entry name" value="Diverse_CBS-Domain"/>
</dbReference>
<evidence type="ECO:0000256" key="3">
    <source>
        <dbReference type="SAM" id="MobiDB-lite"/>
    </source>
</evidence>
<dbReference type="InterPro" id="IPR046342">
    <property type="entry name" value="CBS_dom_sf"/>
</dbReference>
<keyword evidence="1 2" id="KW-0129">CBS domain</keyword>
<dbReference type="Proteomes" id="UP001474181">
    <property type="component" value="Unassembled WGS sequence"/>
</dbReference>
<dbReference type="PANTHER" id="PTHR43080:SF29">
    <property type="entry name" value="OS02G0818000 PROTEIN"/>
    <property type="match status" value="1"/>
</dbReference>
<evidence type="ECO:0000256" key="1">
    <source>
        <dbReference type="ARBA" id="ARBA00023122"/>
    </source>
</evidence>
<name>A0ABV1X0N4_9ACTN</name>
<dbReference type="CDD" id="cd04586">
    <property type="entry name" value="CBS_pair_BON_assoc"/>
    <property type="match status" value="1"/>
</dbReference>
<dbReference type="SMART" id="SM00116">
    <property type="entry name" value="CBS"/>
    <property type="match status" value="2"/>
</dbReference>
<evidence type="ECO:0000313" key="7">
    <source>
        <dbReference type="Proteomes" id="UP001474181"/>
    </source>
</evidence>
<evidence type="ECO:0000256" key="2">
    <source>
        <dbReference type="PROSITE-ProRule" id="PRU00703"/>
    </source>
</evidence>
<sequence length="237" mass="26224">MKPTKVGAVMVSDVVTAGNSTPFKELVRLLEEHRISGLPVVDEDGKVIGVVSETDLMLHQTRDPEHDRRHLTGHGTRREAVKSSASTAHGVMSTPAVTIRSDATVTEAARLMAGHRVERLPVVDEQDQLVGIVTRGDLLQVFLRSDDEIVREVRQEVLGNTLWLAPYTVEVTAHNGVVTLTGQLERRSEIPVAVGMTRRLDGVVDVVDHLSYRIDDKHLRPTEQKLHGVADGWLHRL</sequence>
<dbReference type="RefSeq" id="WP_350783628.1">
    <property type="nucleotide sequence ID" value="NZ_JBEPEK010000184.1"/>
</dbReference>
<dbReference type="InterPro" id="IPR007055">
    <property type="entry name" value="BON_dom"/>
</dbReference>
<dbReference type="InterPro" id="IPR000644">
    <property type="entry name" value="CBS_dom"/>
</dbReference>
<dbReference type="Pfam" id="PF00571">
    <property type="entry name" value="CBS"/>
    <property type="match status" value="2"/>
</dbReference>
<dbReference type="Gene3D" id="3.30.1340.30">
    <property type="match status" value="1"/>
</dbReference>
<dbReference type="PROSITE" id="PS50914">
    <property type="entry name" value="BON"/>
    <property type="match status" value="1"/>
</dbReference>